<dbReference type="InterPro" id="IPR029063">
    <property type="entry name" value="SAM-dependent_MTases_sf"/>
</dbReference>
<dbReference type="CDD" id="cd02440">
    <property type="entry name" value="AdoMet_MTases"/>
    <property type="match status" value="1"/>
</dbReference>
<geneLocation type="plasmid" evidence="3 4">
    <name>pDSM109990_a</name>
</geneLocation>
<dbReference type="SUPFAM" id="SSF53335">
    <property type="entry name" value="S-adenosyl-L-methionine-dependent methyltransferases"/>
    <property type="match status" value="1"/>
</dbReference>
<evidence type="ECO:0000259" key="1">
    <source>
        <dbReference type="Pfam" id="PF00534"/>
    </source>
</evidence>
<keyword evidence="3" id="KW-0614">Plasmid</keyword>
<gene>
    <name evidence="3" type="ORF">DSM109990_03407</name>
</gene>
<dbReference type="Gene3D" id="3.40.50.2000">
    <property type="entry name" value="Glycogen Phosphorylase B"/>
    <property type="match status" value="3"/>
</dbReference>
<dbReference type="RefSeq" id="WP_243263496.1">
    <property type="nucleotide sequence ID" value="NZ_CP085145.1"/>
</dbReference>
<dbReference type="PANTHER" id="PTHR46656">
    <property type="entry name" value="PUTATIVE-RELATED"/>
    <property type="match status" value="1"/>
</dbReference>
<dbReference type="Proteomes" id="UP000831019">
    <property type="component" value="Plasmid pDSM109990_a"/>
</dbReference>
<evidence type="ECO:0000313" key="4">
    <source>
        <dbReference type="Proteomes" id="UP000831019"/>
    </source>
</evidence>
<feature type="domain" description="Glycosyl transferase family 1" evidence="1">
    <location>
        <begin position="497"/>
        <end position="609"/>
    </location>
</feature>
<dbReference type="InterPro" id="IPR028098">
    <property type="entry name" value="Glyco_trans_4-like_N"/>
</dbReference>
<evidence type="ECO:0000259" key="2">
    <source>
        <dbReference type="Pfam" id="PF13439"/>
    </source>
</evidence>
<dbReference type="EMBL" id="CP085145">
    <property type="protein sequence ID" value="UOA16523.1"/>
    <property type="molecule type" value="Genomic_DNA"/>
</dbReference>
<dbReference type="CDD" id="cd03801">
    <property type="entry name" value="GT4_PimA-like"/>
    <property type="match status" value="1"/>
</dbReference>
<feature type="domain" description="Glycosyltransferase subfamily 4-like N-terminal" evidence="2">
    <location>
        <begin position="717"/>
        <end position="867"/>
    </location>
</feature>
<name>A0ABY3ZUM9_9RHOB</name>
<keyword evidence="4" id="KW-1185">Reference proteome</keyword>
<reference evidence="4" key="1">
    <citation type="journal article" date="2022" name="Microorganisms">
        <title>Beyond the ABCs#Discovery of Three New Plasmid Types in Rhodobacterales (RepQ, RepY, RepW).</title>
        <authorList>
            <person name="Freese H.M."/>
            <person name="Ringel V."/>
            <person name="Overmann J."/>
            <person name="Petersen J."/>
        </authorList>
    </citation>
    <scope>NUCLEOTIDE SEQUENCE [LARGE SCALE GENOMIC DNA]</scope>
    <source>
        <strain evidence="4">DSM 109990</strain>
        <plasmid evidence="4">pDSM109990_a</plasmid>
    </source>
</reference>
<accession>A0ABY3ZUM9</accession>
<evidence type="ECO:0000313" key="3">
    <source>
        <dbReference type="EMBL" id="UOA16523.1"/>
    </source>
</evidence>
<dbReference type="Gene3D" id="3.40.50.150">
    <property type="entry name" value="Vaccinia Virus protein VP39"/>
    <property type="match status" value="1"/>
</dbReference>
<proteinExistence type="predicted"/>
<dbReference type="InterPro" id="IPR001296">
    <property type="entry name" value="Glyco_trans_1"/>
</dbReference>
<sequence>MDRDLFYRDFEAAFRGPREEIIARLGFYAPFVQPLRELSEMPQAAFDMGCGRGEWLEALGSWGFDACGVDLDQGMLLEARDLGLEVICADALETLSTLPDNSQAVISAFHLAEHIPQDMLLTLLEGSVRALAPGGILIIETPNPEAIGVATLTFHNDATHQSPIPPEVLKFLFGYHGLAPVSRFRLNGPQGAEPLGLKDVLYGAAPDYAVIGQKPGNEAATQALAQPLSLNIGASSEDLAQTYDDRQKQQAEQIRILDDQLHQLRNQTIAIQADIALLHRLKKTKFMQRSRKLRNFAAWLKRPKRLRPARLKSRPTSAPLMSSMTLPQGPLSWQLEGPFDSSYSLALVNRELARALDRAGQDVSLISAEGPGPFDPSVEFLKAEPDLAAMFRRSSDGATVITRNMYPPRVEDLPKGSSKKPIVGGLHCYAWEETGLPVDYVDHFNAHLRFMTVTSAHVQRVMIDNGVRVPAYVVGNGVDHLPLNVAPERAPILPPRIKNAKRVFIHVSSCFPRKGADVLLKAWSQAFGDREDVALILKTFDNPHNDIAAQIASKPGLSQVHLISEDMSAIEMSTLMTAAHVAVLPSRAEGFGLPVAEGLMAGCRVITTGWSGQTIFKGCPLLRFIDYDLVQADSHLGAGDSLWAEPKLPDLINALNEAADADLPTFAQQQEARDWLLERFTWDAVAQRSIAAVKHAAAKPITPPRIGWISTFNTRCGIATYSEHLLDHMPNDDILVLASDSDNTAQPDESLPHPVVRCWSEGQGGLDRLTAQINAANLDVLVVQFNYAFFDMSQLGAFLDAQRAAGRRVVVMLHGSNDARAPADRQLRQITSALRGCDRLLVHTSADMSRLREMGVAENVTLVPHGILVPAKAAALPARKGPIVLGTYGFFLPGKGLVDLIDTVAVLRRRGHNVALRMINAEYPQPVSRAEIDLAQDRVAYHQIEDAVQINTEFTSDTVAMGALQDCDLIVFPYQSSAESASGAVRYGLASGRPVAVTPLEIFSDVADITLTLPGRSVTDMAMGIESWLEGLRSGPNGIPNSAIEDVQKRGAKWCAARSYTRTGARLSGMLTALHNTPPSSLFDVDS</sequence>
<dbReference type="Pfam" id="PF13489">
    <property type="entry name" value="Methyltransf_23"/>
    <property type="match status" value="1"/>
</dbReference>
<dbReference type="Pfam" id="PF13439">
    <property type="entry name" value="Glyco_transf_4"/>
    <property type="match status" value="1"/>
</dbReference>
<dbReference type="Pfam" id="PF00534">
    <property type="entry name" value="Glycos_transf_1"/>
    <property type="match status" value="1"/>
</dbReference>
<organism evidence="3 4">
    <name type="scientific">Sulfitobacter dubius</name>
    <dbReference type="NCBI Taxonomy" id="218673"/>
    <lineage>
        <taxon>Bacteria</taxon>
        <taxon>Pseudomonadati</taxon>
        <taxon>Pseudomonadota</taxon>
        <taxon>Alphaproteobacteria</taxon>
        <taxon>Rhodobacterales</taxon>
        <taxon>Roseobacteraceae</taxon>
        <taxon>Sulfitobacter</taxon>
    </lineage>
</organism>
<dbReference type="PANTHER" id="PTHR46656:SF3">
    <property type="entry name" value="PUTATIVE-RELATED"/>
    <property type="match status" value="1"/>
</dbReference>
<dbReference type="SUPFAM" id="SSF53756">
    <property type="entry name" value="UDP-Glycosyltransferase/glycogen phosphorylase"/>
    <property type="match status" value="2"/>
</dbReference>
<protein>
    <submittedName>
        <fullName evidence="3">Uncharacterized protein</fullName>
    </submittedName>
</protein>